<dbReference type="EMBL" id="FNBE01000001">
    <property type="protein sequence ID" value="SDE60376.1"/>
    <property type="molecule type" value="Genomic_DNA"/>
</dbReference>
<keyword evidence="3" id="KW-1185">Reference proteome</keyword>
<reference evidence="2 3" key="1">
    <citation type="submission" date="2016-10" db="EMBL/GenBank/DDBJ databases">
        <authorList>
            <person name="de Groot N.N."/>
        </authorList>
    </citation>
    <scope>NUCLEOTIDE SEQUENCE [LARGE SCALE GENOMIC DNA]</scope>
    <source>
        <strain evidence="2 3">CGMCC 4.3143</strain>
    </source>
</reference>
<proteinExistence type="predicted"/>
<accession>A0A1G7EA96</accession>
<feature type="compositionally biased region" description="Basic and acidic residues" evidence="1">
    <location>
        <begin position="1"/>
        <end position="19"/>
    </location>
</feature>
<organism evidence="2 3">
    <name type="scientific">Pseudonocardia oroxyli</name>
    <dbReference type="NCBI Taxonomy" id="366584"/>
    <lineage>
        <taxon>Bacteria</taxon>
        <taxon>Bacillati</taxon>
        <taxon>Actinomycetota</taxon>
        <taxon>Actinomycetes</taxon>
        <taxon>Pseudonocardiales</taxon>
        <taxon>Pseudonocardiaceae</taxon>
        <taxon>Pseudonocardia</taxon>
    </lineage>
</organism>
<dbReference type="AlphaFoldDB" id="A0A1G7EA96"/>
<evidence type="ECO:0000313" key="3">
    <source>
        <dbReference type="Proteomes" id="UP000198967"/>
    </source>
</evidence>
<gene>
    <name evidence="2" type="ORF">SAMN05216377_101306</name>
</gene>
<dbReference type="OrthoDB" id="5198651at2"/>
<dbReference type="STRING" id="366584.SAMN05216377_101306"/>
<protein>
    <submittedName>
        <fullName evidence="2">Uncharacterized protein</fullName>
    </submittedName>
</protein>
<dbReference type="RefSeq" id="WP_093075382.1">
    <property type="nucleotide sequence ID" value="NZ_FNBE01000001.1"/>
</dbReference>
<evidence type="ECO:0000313" key="2">
    <source>
        <dbReference type="EMBL" id="SDE60376.1"/>
    </source>
</evidence>
<sequence length="88" mass="9801">MTPDERAFVKAHHPDRGGDPEAFVAGLAALRARVEPADAPPPDPRFDRPVEFVTTPPLPVRIVIAAIRTARRRARSRLSEDQEDQEHS</sequence>
<feature type="region of interest" description="Disordered" evidence="1">
    <location>
        <begin position="1"/>
        <end position="20"/>
    </location>
</feature>
<evidence type="ECO:0000256" key="1">
    <source>
        <dbReference type="SAM" id="MobiDB-lite"/>
    </source>
</evidence>
<dbReference type="Proteomes" id="UP000198967">
    <property type="component" value="Unassembled WGS sequence"/>
</dbReference>
<name>A0A1G7EA96_PSEOR</name>